<accession>A0AAN7GQ39</accession>
<dbReference type="EMBL" id="MU865396">
    <property type="protein sequence ID" value="KAK4224326.1"/>
    <property type="molecule type" value="Genomic_DNA"/>
</dbReference>
<keyword evidence="2" id="KW-1185">Reference proteome</keyword>
<evidence type="ECO:0000313" key="2">
    <source>
        <dbReference type="Proteomes" id="UP001301958"/>
    </source>
</evidence>
<reference evidence="1" key="2">
    <citation type="submission" date="2023-05" db="EMBL/GenBank/DDBJ databases">
        <authorList>
            <consortium name="Lawrence Berkeley National Laboratory"/>
            <person name="Steindorff A."/>
            <person name="Hensen N."/>
            <person name="Bonometti L."/>
            <person name="Westerberg I."/>
            <person name="Brannstrom I.O."/>
            <person name="Guillou S."/>
            <person name="Cros-Aarteil S."/>
            <person name="Calhoun S."/>
            <person name="Haridas S."/>
            <person name="Kuo A."/>
            <person name="Mondo S."/>
            <person name="Pangilinan J."/>
            <person name="Riley R."/>
            <person name="Labutti K."/>
            <person name="Andreopoulos B."/>
            <person name="Lipzen A."/>
            <person name="Chen C."/>
            <person name="Yanf M."/>
            <person name="Daum C."/>
            <person name="Ng V."/>
            <person name="Clum A."/>
            <person name="Ohm R."/>
            <person name="Martin F."/>
            <person name="Silar P."/>
            <person name="Natvig D."/>
            <person name="Lalanne C."/>
            <person name="Gautier V."/>
            <person name="Ament-Velasquez S.L."/>
            <person name="Kruys A."/>
            <person name="Hutchinson M.I."/>
            <person name="Powell A.J."/>
            <person name="Barry K."/>
            <person name="Miller A.N."/>
            <person name="Grigoriev I.V."/>
            <person name="Debuchy R."/>
            <person name="Gladieux P."/>
            <person name="Thoren M.H."/>
            <person name="Johannesson H."/>
        </authorList>
    </citation>
    <scope>NUCLEOTIDE SEQUENCE</scope>
    <source>
        <strain evidence="1">CBS 990.96</strain>
    </source>
</reference>
<gene>
    <name evidence="1" type="ORF">QBC38DRAFT_23447</name>
</gene>
<protein>
    <submittedName>
        <fullName evidence="1">Uncharacterized protein</fullName>
    </submittedName>
</protein>
<comment type="caution">
    <text evidence="1">The sequence shown here is derived from an EMBL/GenBank/DDBJ whole genome shotgun (WGS) entry which is preliminary data.</text>
</comment>
<evidence type="ECO:0000313" key="1">
    <source>
        <dbReference type="EMBL" id="KAK4224326.1"/>
    </source>
</evidence>
<reference evidence="1" key="1">
    <citation type="journal article" date="2023" name="Mol. Phylogenet. Evol.">
        <title>Genome-scale phylogeny and comparative genomics of the fungal order Sordariales.</title>
        <authorList>
            <person name="Hensen N."/>
            <person name="Bonometti L."/>
            <person name="Westerberg I."/>
            <person name="Brannstrom I.O."/>
            <person name="Guillou S."/>
            <person name="Cros-Aarteil S."/>
            <person name="Calhoun S."/>
            <person name="Haridas S."/>
            <person name="Kuo A."/>
            <person name="Mondo S."/>
            <person name="Pangilinan J."/>
            <person name="Riley R."/>
            <person name="LaButti K."/>
            <person name="Andreopoulos B."/>
            <person name="Lipzen A."/>
            <person name="Chen C."/>
            <person name="Yan M."/>
            <person name="Daum C."/>
            <person name="Ng V."/>
            <person name="Clum A."/>
            <person name="Steindorff A."/>
            <person name="Ohm R.A."/>
            <person name="Martin F."/>
            <person name="Silar P."/>
            <person name="Natvig D.O."/>
            <person name="Lalanne C."/>
            <person name="Gautier V."/>
            <person name="Ament-Velasquez S.L."/>
            <person name="Kruys A."/>
            <person name="Hutchinson M.I."/>
            <person name="Powell A.J."/>
            <person name="Barry K."/>
            <person name="Miller A.N."/>
            <person name="Grigoriev I.V."/>
            <person name="Debuchy R."/>
            <person name="Gladieux P."/>
            <person name="Hiltunen Thoren M."/>
            <person name="Johannesson H."/>
        </authorList>
    </citation>
    <scope>NUCLEOTIDE SEQUENCE</scope>
    <source>
        <strain evidence="1">CBS 990.96</strain>
    </source>
</reference>
<name>A0AAN7GQ39_9PEZI</name>
<organism evidence="1 2">
    <name type="scientific">Podospora fimiseda</name>
    <dbReference type="NCBI Taxonomy" id="252190"/>
    <lineage>
        <taxon>Eukaryota</taxon>
        <taxon>Fungi</taxon>
        <taxon>Dikarya</taxon>
        <taxon>Ascomycota</taxon>
        <taxon>Pezizomycotina</taxon>
        <taxon>Sordariomycetes</taxon>
        <taxon>Sordariomycetidae</taxon>
        <taxon>Sordariales</taxon>
        <taxon>Podosporaceae</taxon>
        <taxon>Podospora</taxon>
    </lineage>
</organism>
<dbReference type="AlphaFoldDB" id="A0AAN7GQ39"/>
<sequence>MALPERDPIVMAGKYSLSLFALFSSTLFLEAYSSSDWVTLGLDSRIGGWDFCDRMRASRIAYQNLDGLVNPVHMLTHLTGFEATDPHDRVFGILGLLPSGCGIVADYSLSVEAVYARMAEALCREGQGLDLLSHGSR</sequence>
<proteinExistence type="predicted"/>
<dbReference type="Proteomes" id="UP001301958">
    <property type="component" value="Unassembled WGS sequence"/>
</dbReference>